<dbReference type="HOGENOM" id="CLU_2542905_0_0_1"/>
<keyword evidence="2" id="KW-1185">Reference proteome</keyword>
<organism evidence="1 2">
    <name type="scientific">Laccaria amethystina LaAM-08-1</name>
    <dbReference type="NCBI Taxonomy" id="1095629"/>
    <lineage>
        <taxon>Eukaryota</taxon>
        <taxon>Fungi</taxon>
        <taxon>Dikarya</taxon>
        <taxon>Basidiomycota</taxon>
        <taxon>Agaricomycotina</taxon>
        <taxon>Agaricomycetes</taxon>
        <taxon>Agaricomycetidae</taxon>
        <taxon>Agaricales</taxon>
        <taxon>Agaricineae</taxon>
        <taxon>Hydnangiaceae</taxon>
        <taxon>Laccaria</taxon>
    </lineage>
</organism>
<dbReference type="Proteomes" id="UP000054477">
    <property type="component" value="Unassembled WGS sequence"/>
</dbReference>
<accession>A0A0C9WKS4</accession>
<reference evidence="1 2" key="1">
    <citation type="submission" date="2014-04" db="EMBL/GenBank/DDBJ databases">
        <authorList>
            <consortium name="DOE Joint Genome Institute"/>
            <person name="Kuo A."/>
            <person name="Kohler A."/>
            <person name="Nagy L.G."/>
            <person name="Floudas D."/>
            <person name="Copeland A."/>
            <person name="Barry K.W."/>
            <person name="Cichocki N."/>
            <person name="Veneault-Fourrey C."/>
            <person name="LaButti K."/>
            <person name="Lindquist E.A."/>
            <person name="Lipzen A."/>
            <person name="Lundell T."/>
            <person name="Morin E."/>
            <person name="Murat C."/>
            <person name="Sun H."/>
            <person name="Tunlid A."/>
            <person name="Henrissat B."/>
            <person name="Grigoriev I.V."/>
            <person name="Hibbett D.S."/>
            <person name="Martin F."/>
            <person name="Nordberg H.P."/>
            <person name="Cantor M.N."/>
            <person name="Hua S.X."/>
        </authorList>
    </citation>
    <scope>NUCLEOTIDE SEQUENCE [LARGE SCALE GENOMIC DNA]</scope>
    <source>
        <strain evidence="1 2">LaAM-08-1</strain>
    </source>
</reference>
<sequence length="83" mass="9832">MTYFRNRSFPGFRDRRFVGTWATLNILSIIPSTVVKCKVQRHKTRIFLTGYSLRKKETRLGRMDVRPPFTVRSDSPVTQLNQR</sequence>
<evidence type="ECO:0000313" key="2">
    <source>
        <dbReference type="Proteomes" id="UP000054477"/>
    </source>
</evidence>
<proteinExistence type="predicted"/>
<gene>
    <name evidence="1" type="ORF">K443DRAFT_281258</name>
</gene>
<evidence type="ECO:0000313" key="1">
    <source>
        <dbReference type="EMBL" id="KIJ96594.1"/>
    </source>
</evidence>
<dbReference type="AlphaFoldDB" id="A0A0C9WKS4"/>
<dbReference type="EMBL" id="KN838716">
    <property type="protein sequence ID" value="KIJ96594.1"/>
    <property type="molecule type" value="Genomic_DNA"/>
</dbReference>
<reference evidence="2" key="2">
    <citation type="submission" date="2015-01" db="EMBL/GenBank/DDBJ databases">
        <title>Evolutionary Origins and Diversification of the Mycorrhizal Mutualists.</title>
        <authorList>
            <consortium name="DOE Joint Genome Institute"/>
            <consortium name="Mycorrhizal Genomics Consortium"/>
            <person name="Kohler A."/>
            <person name="Kuo A."/>
            <person name="Nagy L.G."/>
            <person name="Floudas D."/>
            <person name="Copeland A."/>
            <person name="Barry K.W."/>
            <person name="Cichocki N."/>
            <person name="Veneault-Fourrey C."/>
            <person name="LaButti K."/>
            <person name="Lindquist E.A."/>
            <person name="Lipzen A."/>
            <person name="Lundell T."/>
            <person name="Morin E."/>
            <person name="Murat C."/>
            <person name="Riley R."/>
            <person name="Ohm R."/>
            <person name="Sun H."/>
            <person name="Tunlid A."/>
            <person name="Henrissat B."/>
            <person name="Grigoriev I.V."/>
            <person name="Hibbett D.S."/>
            <person name="Martin F."/>
        </authorList>
    </citation>
    <scope>NUCLEOTIDE SEQUENCE [LARGE SCALE GENOMIC DNA]</scope>
    <source>
        <strain evidence="2">LaAM-08-1</strain>
    </source>
</reference>
<name>A0A0C9WKS4_9AGAR</name>
<protein>
    <submittedName>
        <fullName evidence="1">Uncharacterized protein</fullName>
    </submittedName>
</protein>